<dbReference type="OrthoDB" id="550867at2759"/>
<keyword evidence="3" id="KW-1185">Reference proteome</keyword>
<feature type="compositionally biased region" description="Low complexity" evidence="1">
    <location>
        <begin position="50"/>
        <end position="62"/>
    </location>
</feature>
<name>D8TQC1_VOLCA</name>
<dbReference type="GeneID" id="9624957"/>
<feature type="region of interest" description="Disordered" evidence="1">
    <location>
        <begin position="44"/>
        <end position="82"/>
    </location>
</feature>
<feature type="compositionally biased region" description="Pro residues" evidence="1">
    <location>
        <begin position="331"/>
        <end position="342"/>
    </location>
</feature>
<sequence>MRNAFELLASGAKGKGSSKTPAGSKSSYATCPLCQRTVPLSFADAHQDHPSGSSPSPGLGASTPQPDARSIPPPHFLPGAHPGGPLAGTLVVKRTGCVTAAQQRLVGSSCWSVTLTVGLGPRVAAVASGGGGDGGSNGKETVVLLTNVPPGDGGEISWSSGGLPSNDLPPEGRWRGGPSVLKSALQKAVRLGRGSCAVRTALHLDAILHPGLPLVVWLMAAQAKGFVLGRAHGDALLPLVYQLAMVQVRDGLPDDPWDSGDPAAMGSSAGTALQGPATLQQVDEMALPALESCLVKCLLFRASYGGMGGDVRMMRAFAGYWAARFKSSAAQPPPPPGQPEGPPSRSTIGPPSAGLSETRPAPLDNAVGEGSEVRGNAHMTQEPAALAMAGCSSQATPGDVRVPDTYFATRLQAEDAPPSCTVFVPASQLLKEAVSEQCALRRLAAVAAARPISPAAAPPPPPPPPQPSPASCTSSADGIFPSYTQTSLTQQQYQPAAGDEVVRPRWHGVGQGDCMVHADAAVLASDSTSGGKGVDSSDQLSPWLAFLCNLYDQVLATVASVGPMRRSDVPLSAVDFHVSDVITRLMERPELQALAPGADSEHRSLEAQLTREDAARRRLEVLWTAAAPWADRFSVSFIARRFGPP</sequence>
<feature type="region of interest" description="Disordered" evidence="1">
    <location>
        <begin position="454"/>
        <end position="476"/>
    </location>
</feature>
<dbReference type="KEGG" id="vcn:VOLCADRAFT_116903"/>
<gene>
    <name evidence="2" type="ORF">VOLCADRAFT_116903</name>
</gene>
<evidence type="ECO:0000256" key="1">
    <source>
        <dbReference type="SAM" id="MobiDB-lite"/>
    </source>
</evidence>
<organism evidence="3">
    <name type="scientific">Volvox carteri f. nagariensis</name>
    <dbReference type="NCBI Taxonomy" id="3068"/>
    <lineage>
        <taxon>Eukaryota</taxon>
        <taxon>Viridiplantae</taxon>
        <taxon>Chlorophyta</taxon>
        <taxon>core chlorophytes</taxon>
        <taxon>Chlorophyceae</taxon>
        <taxon>CS clade</taxon>
        <taxon>Chlamydomonadales</taxon>
        <taxon>Volvocaceae</taxon>
        <taxon>Volvox</taxon>
    </lineage>
</organism>
<dbReference type="eggNOG" id="ENOG502S5HM">
    <property type="taxonomic scope" value="Eukaryota"/>
</dbReference>
<evidence type="ECO:0000313" key="2">
    <source>
        <dbReference type="EMBL" id="EFJ50508.1"/>
    </source>
</evidence>
<proteinExistence type="predicted"/>
<dbReference type="Proteomes" id="UP000001058">
    <property type="component" value="Unassembled WGS sequence"/>
</dbReference>
<evidence type="ECO:0000313" key="3">
    <source>
        <dbReference type="Proteomes" id="UP000001058"/>
    </source>
</evidence>
<feature type="compositionally biased region" description="Pro residues" evidence="1">
    <location>
        <begin position="456"/>
        <end position="468"/>
    </location>
</feature>
<feature type="region of interest" description="Disordered" evidence="1">
    <location>
        <begin position="327"/>
        <end position="370"/>
    </location>
</feature>
<dbReference type="InParanoid" id="D8TQC1"/>
<reference evidence="2 3" key="1">
    <citation type="journal article" date="2010" name="Science">
        <title>Genomic analysis of organismal complexity in the multicellular green alga Volvox carteri.</title>
        <authorList>
            <person name="Prochnik S.E."/>
            <person name="Umen J."/>
            <person name="Nedelcu A.M."/>
            <person name="Hallmann A."/>
            <person name="Miller S.M."/>
            <person name="Nishii I."/>
            <person name="Ferris P."/>
            <person name="Kuo A."/>
            <person name="Mitros T."/>
            <person name="Fritz-Laylin L.K."/>
            <person name="Hellsten U."/>
            <person name="Chapman J."/>
            <person name="Simakov O."/>
            <person name="Rensing S.A."/>
            <person name="Terry A."/>
            <person name="Pangilinan J."/>
            <person name="Kapitonov V."/>
            <person name="Jurka J."/>
            <person name="Salamov A."/>
            <person name="Shapiro H."/>
            <person name="Schmutz J."/>
            <person name="Grimwood J."/>
            <person name="Lindquist E."/>
            <person name="Lucas S."/>
            <person name="Grigoriev I.V."/>
            <person name="Schmitt R."/>
            <person name="Kirk D."/>
            <person name="Rokhsar D.S."/>
        </authorList>
    </citation>
    <scope>NUCLEOTIDE SEQUENCE [LARGE SCALE GENOMIC DNA]</scope>
    <source>
        <strain evidence="3">f. Nagariensis / Eve</strain>
    </source>
</reference>
<protein>
    <submittedName>
        <fullName evidence="2">Uncharacterized protein</fullName>
    </submittedName>
</protein>
<dbReference type="RefSeq" id="XP_002948633.1">
    <property type="nucleotide sequence ID" value="XM_002948587.1"/>
</dbReference>
<dbReference type="EMBL" id="GL378331">
    <property type="protein sequence ID" value="EFJ50508.1"/>
    <property type="molecule type" value="Genomic_DNA"/>
</dbReference>
<feature type="region of interest" description="Disordered" evidence="1">
    <location>
        <begin position="252"/>
        <end position="272"/>
    </location>
</feature>
<dbReference type="AlphaFoldDB" id="D8TQC1"/>
<accession>D8TQC1</accession>